<dbReference type="EMBL" id="JAHQIW010007174">
    <property type="protein sequence ID" value="KAJ1372714.1"/>
    <property type="molecule type" value="Genomic_DNA"/>
</dbReference>
<evidence type="ECO:0000256" key="2">
    <source>
        <dbReference type="ARBA" id="ARBA00007879"/>
    </source>
</evidence>
<keyword evidence="8" id="KW-1185">Reference proteome</keyword>
<protein>
    <recommendedName>
        <fullName evidence="9">Alpha-ketoglutarate-dependent dioxygenase AlkB-like domain-containing protein</fullName>
    </recommendedName>
</protein>
<dbReference type="GO" id="GO:0005634">
    <property type="term" value="C:nucleus"/>
    <property type="evidence" value="ECO:0007669"/>
    <property type="project" value="TreeGrafter"/>
</dbReference>
<keyword evidence="3" id="KW-0479">Metal-binding</keyword>
<evidence type="ECO:0000313" key="7">
    <source>
        <dbReference type="EMBL" id="KAJ1372714.1"/>
    </source>
</evidence>
<comment type="similarity">
    <text evidence="2">Belongs to the alkB family.</text>
</comment>
<evidence type="ECO:0000256" key="3">
    <source>
        <dbReference type="ARBA" id="ARBA00022723"/>
    </source>
</evidence>
<gene>
    <name evidence="7" type="ORF">KIN20_034940</name>
</gene>
<evidence type="ECO:0000313" key="8">
    <source>
        <dbReference type="Proteomes" id="UP001196413"/>
    </source>
</evidence>
<evidence type="ECO:0000256" key="6">
    <source>
        <dbReference type="ARBA" id="ARBA00023004"/>
    </source>
</evidence>
<dbReference type="InterPro" id="IPR032862">
    <property type="entry name" value="ALKBH6"/>
</dbReference>
<reference evidence="7" key="1">
    <citation type="submission" date="2021-06" db="EMBL/GenBank/DDBJ databases">
        <title>Parelaphostrongylus tenuis whole genome reference sequence.</title>
        <authorList>
            <person name="Garwood T.J."/>
            <person name="Larsen P.A."/>
            <person name="Fountain-Jones N.M."/>
            <person name="Garbe J.R."/>
            <person name="Macchietto M.G."/>
            <person name="Kania S.A."/>
            <person name="Gerhold R.W."/>
            <person name="Richards J.E."/>
            <person name="Wolf T.M."/>
        </authorList>
    </citation>
    <scope>NUCLEOTIDE SEQUENCE</scope>
    <source>
        <strain evidence="7">MNPRO001-30</strain>
        <tissue evidence="7">Meninges</tissue>
    </source>
</reference>
<dbReference type="AlphaFoldDB" id="A0AAD5RAS4"/>
<name>A0AAD5RAS4_PARTN</name>
<dbReference type="Gene3D" id="2.60.120.590">
    <property type="entry name" value="Alpha-ketoglutarate-dependent dioxygenase AlkB-like"/>
    <property type="match status" value="1"/>
</dbReference>
<dbReference type="GO" id="GO:0051213">
    <property type="term" value="F:dioxygenase activity"/>
    <property type="evidence" value="ECO:0007669"/>
    <property type="project" value="UniProtKB-KW"/>
</dbReference>
<evidence type="ECO:0008006" key="9">
    <source>
        <dbReference type="Google" id="ProtNLM"/>
    </source>
</evidence>
<evidence type="ECO:0000256" key="5">
    <source>
        <dbReference type="ARBA" id="ARBA00023002"/>
    </source>
</evidence>
<comment type="caution">
    <text evidence="7">The sequence shown here is derived from an EMBL/GenBank/DDBJ whole genome shotgun (WGS) entry which is preliminary data.</text>
</comment>
<accession>A0AAD5RAS4</accession>
<dbReference type="GO" id="GO:0046872">
    <property type="term" value="F:metal ion binding"/>
    <property type="evidence" value="ECO:0007669"/>
    <property type="project" value="UniProtKB-KW"/>
</dbReference>
<keyword evidence="4" id="KW-0223">Dioxygenase</keyword>
<keyword evidence="6" id="KW-0408">Iron</keyword>
<organism evidence="7 8">
    <name type="scientific">Parelaphostrongylus tenuis</name>
    <name type="common">Meningeal worm</name>
    <dbReference type="NCBI Taxonomy" id="148309"/>
    <lineage>
        <taxon>Eukaryota</taxon>
        <taxon>Metazoa</taxon>
        <taxon>Ecdysozoa</taxon>
        <taxon>Nematoda</taxon>
        <taxon>Chromadorea</taxon>
        <taxon>Rhabditida</taxon>
        <taxon>Rhabditina</taxon>
        <taxon>Rhabditomorpha</taxon>
        <taxon>Strongyloidea</taxon>
        <taxon>Metastrongylidae</taxon>
        <taxon>Parelaphostrongylus</taxon>
    </lineage>
</organism>
<sequence length="102" mass="11648">MEVSGWFVVVVTKLCAESEEQRFVGSMLLEPRSLFLMTDEAYVNMLHGIKEVTEDYVDDRVFNGQKHYGETLIRGTRISVTIRHVPVVTKWSVSNLISNSAR</sequence>
<evidence type="ECO:0000256" key="1">
    <source>
        <dbReference type="ARBA" id="ARBA00001954"/>
    </source>
</evidence>
<proteinExistence type="inferred from homology"/>
<dbReference type="PANTHER" id="PTHR46030:SF1">
    <property type="entry name" value="ALPHA-KETOGLUTARATE-DEPENDENT DIOXYGENASE ALKB HOMOLOG 6"/>
    <property type="match status" value="1"/>
</dbReference>
<dbReference type="PANTHER" id="PTHR46030">
    <property type="entry name" value="ALPHA-KETOGLUTARATE-DEPENDENT DIOXYGENASE ALKB HOMOLOG 6"/>
    <property type="match status" value="1"/>
</dbReference>
<dbReference type="InterPro" id="IPR037151">
    <property type="entry name" value="AlkB-like_sf"/>
</dbReference>
<comment type="cofactor">
    <cofactor evidence="1">
        <name>Fe(2+)</name>
        <dbReference type="ChEBI" id="CHEBI:29033"/>
    </cofactor>
</comment>
<dbReference type="SUPFAM" id="SSF51197">
    <property type="entry name" value="Clavaminate synthase-like"/>
    <property type="match status" value="1"/>
</dbReference>
<evidence type="ECO:0000256" key="4">
    <source>
        <dbReference type="ARBA" id="ARBA00022964"/>
    </source>
</evidence>
<dbReference type="Proteomes" id="UP001196413">
    <property type="component" value="Unassembled WGS sequence"/>
</dbReference>
<keyword evidence="5" id="KW-0560">Oxidoreductase</keyword>